<organism evidence="2">
    <name type="scientific">Populus alba</name>
    <name type="common">White poplar</name>
    <dbReference type="NCBI Taxonomy" id="43335"/>
    <lineage>
        <taxon>Eukaryota</taxon>
        <taxon>Viridiplantae</taxon>
        <taxon>Streptophyta</taxon>
        <taxon>Embryophyta</taxon>
        <taxon>Tracheophyta</taxon>
        <taxon>Spermatophyta</taxon>
        <taxon>Magnoliopsida</taxon>
        <taxon>eudicotyledons</taxon>
        <taxon>Gunneridae</taxon>
        <taxon>Pentapetalae</taxon>
        <taxon>rosids</taxon>
        <taxon>fabids</taxon>
        <taxon>Malpighiales</taxon>
        <taxon>Salicaceae</taxon>
        <taxon>Saliceae</taxon>
        <taxon>Populus</taxon>
    </lineage>
</organism>
<dbReference type="AlphaFoldDB" id="A0A4U5Q2W2"/>
<comment type="caution">
    <text evidence="2">The sequence shown here is derived from an EMBL/GenBank/DDBJ whole genome shotgun (WGS) entry which is preliminary data.</text>
</comment>
<protein>
    <submittedName>
        <fullName evidence="2">Uncharacterized protein</fullName>
    </submittedName>
</protein>
<gene>
    <name evidence="2" type="ORF">D5086_0000148160</name>
</gene>
<feature type="compositionally biased region" description="Low complexity" evidence="1">
    <location>
        <begin position="87"/>
        <end position="106"/>
    </location>
</feature>
<feature type="region of interest" description="Disordered" evidence="1">
    <location>
        <begin position="13"/>
        <end position="65"/>
    </location>
</feature>
<sequence length="106" mass="12163">MSHKQRQELCFTFQTDSSSWSPAPERSRLQLQQRRRLQPRLVSAPAAGPSRLQRKHRQEEKDRDQHQLPAFFVVFRISDNRLCTREAAVPSPSPVSAPGSAEQKRG</sequence>
<dbReference type="EMBL" id="RCHU01000480">
    <property type="protein sequence ID" value="TKS03931.1"/>
    <property type="molecule type" value="Genomic_DNA"/>
</dbReference>
<evidence type="ECO:0000256" key="1">
    <source>
        <dbReference type="SAM" id="MobiDB-lite"/>
    </source>
</evidence>
<accession>A0A4U5Q2W2</accession>
<reference evidence="2" key="1">
    <citation type="submission" date="2018-10" db="EMBL/GenBank/DDBJ databases">
        <title>Population genomic analysis revealed the cold adaptation of white poplar.</title>
        <authorList>
            <person name="Liu Y.-J."/>
        </authorList>
    </citation>
    <scope>NUCLEOTIDE SEQUENCE [LARGE SCALE GENOMIC DNA]</scope>
    <source>
        <strain evidence="2">PAL-ZL1</strain>
    </source>
</reference>
<name>A0A4U5Q2W2_POPAL</name>
<proteinExistence type="predicted"/>
<evidence type="ECO:0000313" key="2">
    <source>
        <dbReference type="EMBL" id="TKS03931.1"/>
    </source>
</evidence>
<feature type="region of interest" description="Disordered" evidence="1">
    <location>
        <begin position="85"/>
        <end position="106"/>
    </location>
</feature>